<proteinExistence type="predicted"/>
<accession>U2KWD6</accession>
<dbReference type="Proteomes" id="UP000016662">
    <property type="component" value="Unassembled WGS sequence"/>
</dbReference>
<name>U2KWD6_9FIRM</name>
<dbReference type="RefSeq" id="WP_021682694.1">
    <property type="nucleotide sequence ID" value="NZ_KI260434.1"/>
</dbReference>
<protein>
    <recommendedName>
        <fullName evidence="3">Tail terminator</fullName>
    </recommendedName>
</protein>
<dbReference type="HOGENOM" id="CLU_1843657_0_0_9"/>
<gene>
    <name evidence="1" type="ORF">RUMCAL_01231</name>
</gene>
<keyword evidence="2" id="KW-1185">Reference proteome</keyword>
<organism evidence="1 2">
    <name type="scientific">Ruminococcus callidus ATCC 27760</name>
    <dbReference type="NCBI Taxonomy" id="411473"/>
    <lineage>
        <taxon>Bacteria</taxon>
        <taxon>Bacillati</taxon>
        <taxon>Bacillota</taxon>
        <taxon>Clostridia</taxon>
        <taxon>Eubacteriales</taxon>
        <taxon>Oscillospiraceae</taxon>
        <taxon>Ruminococcus</taxon>
    </lineage>
</organism>
<comment type="caution">
    <text evidence="1">The sequence shown here is derived from an EMBL/GenBank/DDBJ whole genome shotgun (WGS) entry which is preliminary data.</text>
</comment>
<evidence type="ECO:0008006" key="3">
    <source>
        <dbReference type="Google" id="ProtNLM"/>
    </source>
</evidence>
<dbReference type="STRING" id="411473.RUMCAL_01231"/>
<dbReference type="PATRIC" id="fig|411473.3.peg.1002"/>
<reference evidence="1 2" key="1">
    <citation type="submission" date="2013-07" db="EMBL/GenBank/DDBJ databases">
        <authorList>
            <person name="Weinstock G."/>
            <person name="Sodergren E."/>
            <person name="Wylie T."/>
            <person name="Fulton L."/>
            <person name="Fulton R."/>
            <person name="Fronick C."/>
            <person name="O'Laughlin M."/>
            <person name="Godfrey J."/>
            <person name="Miner T."/>
            <person name="Herter B."/>
            <person name="Appelbaum E."/>
            <person name="Cordes M."/>
            <person name="Lek S."/>
            <person name="Wollam A."/>
            <person name="Pepin K.H."/>
            <person name="Palsikar V.B."/>
            <person name="Mitreva M."/>
            <person name="Wilson R.K."/>
        </authorList>
    </citation>
    <scope>NUCLEOTIDE SEQUENCE [LARGE SCALE GENOMIC DNA]</scope>
    <source>
        <strain evidence="1 2">ATCC 27760</strain>
    </source>
</reference>
<evidence type="ECO:0000313" key="1">
    <source>
        <dbReference type="EMBL" id="ERJ96400.1"/>
    </source>
</evidence>
<dbReference type="AlphaFoldDB" id="U2KWD6"/>
<sequence length="139" mass="15635">MLLELLLERLKAALRVKGNWAVYAAYDPAPFAKREESFLTVGITALETEQAFSDETYWYFPFSAAAQVRLLTTPETDAQVLYDRYWQTVVSGMLSAGCTVQKIRTGAPTEWKQFRKIALEGSFTLSGVFQIAKEEVLAP</sequence>
<evidence type="ECO:0000313" key="2">
    <source>
        <dbReference type="Proteomes" id="UP000016662"/>
    </source>
</evidence>
<dbReference type="EMBL" id="AWVF01000154">
    <property type="protein sequence ID" value="ERJ96400.1"/>
    <property type="molecule type" value="Genomic_DNA"/>
</dbReference>